<comment type="caution">
    <text evidence="1">The sequence shown here is derived from an EMBL/GenBank/DDBJ whole genome shotgun (WGS) entry which is preliminary data.</text>
</comment>
<reference evidence="1 2" key="1">
    <citation type="journal article" date="2019" name="Appl. Microbiol. Biotechnol.">
        <title>Genome sequence of Isaria javanica and comparative genome analysis insights into family S53 peptidase evolution in fungal entomopathogens.</title>
        <authorList>
            <person name="Lin R."/>
            <person name="Zhang X."/>
            <person name="Xin B."/>
            <person name="Zou M."/>
            <person name="Gao Y."/>
            <person name="Qin F."/>
            <person name="Hu Q."/>
            <person name="Xie B."/>
            <person name="Cheng X."/>
        </authorList>
    </citation>
    <scope>NUCLEOTIDE SEQUENCE [LARGE SCALE GENOMIC DNA]</scope>
    <source>
        <strain evidence="1 2">IJ1G</strain>
    </source>
</reference>
<keyword evidence="2" id="KW-1185">Reference proteome</keyword>
<sequence>MMEAGVGSGGGWTQQTPFITTHVPANTTNSIAGETYRQVTHPVVVLGAHFFVLTRPSARGAGSTLFATIAEPSPLGGALLSKTIRFVPSIVVGSCI</sequence>
<dbReference type="EMBL" id="SPUK01000006">
    <property type="protein sequence ID" value="TQV96422.1"/>
    <property type="molecule type" value="Genomic_DNA"/>
</dbReference>
<dbReference type="AlphaFoldDB" id="A0A545V3Y9"/>
<dbReference type="Proteomes" id="UP000315783">
    <property type="component" value="Unassembled WGS sequence"/>
</dbReference>
<evidence type="ECO:0000313" key="1">
    <source>
        <dbReference type="EMBL" id="TQV96422.1"/>
    </source>
</evidence>
<protein>
    <submittedName>
        <fullName evidence="1">Uncharacterized protein</fullName>
    </submittedName>
</protein>
<evidence type="ECO:0000313" key="2">
    <source>
        <dbReference type="Proteomes" id="UP000315783"/>
    </source>
</evidence>
<accession>A0A545V3Y9</accession>
<gene>
    <name evidence="1" type="ORF">IF1G_05005</name>
</gene>
<organism evidence="1 2">
    <name type="scientific">Cordyceps javanica</name>
    <dbReference type="NCBI Taxonomy" id="43265"/>
    <lineage>
        <taxon>Eukaryota</taxon>
        <taxon>Fungi</taxon>
        <taxon>Dikarya</taxon>
        <taxon>Ascomycota</taxon>
        <taxon>Pezizomycotina</taxon>
        <taxon>Sordariomycetes</taxon>
        <taxon>Hypocreomycetidae</taxon>
        <taxon>Hypocreales</taxon>
        <taxon>Cordycipitaceae</taxon>
        <taxon>Cordyceps</taxon>
    </lineage>
</organism>
<proteinExistence type="predicted"/>
<name>A0A545V3Y9_9HYPO</name>